<organism evidence="2 3">
    <name type="scientific">Conyzicola lurida</name>
    <dbReference type="NCBI Taxonomy" id="1172621"/>
    <lineage>
        <taxon>Bacteria</taxon>
        <taxon>Bacillati</taxon>
        <taxon>Actinomycetota</taxon>
        <taxon>Actinomycetes</taxon>
        <taxon>Micrococcales</taxon>
        <taxon>Microbacteriaceae</taxon>
        <taxon>Conyzicola</taxon>
    </lineage>
</organism>
<protein>
    <submittedName>
        <fullName evidence="2">Cytochrome c-type biogenesis protein CcmH/NrfG</fullName>
    </submittedName>
</protein>
<keyword evidence="1" id="KW-0812">Transmembrane</keyword>
<evidence type="ECO:0000313" key="3">
    <source>
        <dbReference type="Proteomes" id="UP000536685"/>
    </source>
</evidence>
<sequence>MRARVAAIAMAVILVIYLVFVVQYSFVLIGTGVGVAVAMGIALLVLPLIGAWLLWREIHFVLRGERLVRILGAAGELPVDDLPRLPSGRAVAEAADAQFPAYKAAVEADPGSWRAWVLLGLAYDASGDHARARWATREAIKLERVSAR</sequence>
<evidence type="ECO:0000256" key="1">
    <source>
        <dbReference type="SAM" id="Phobius"/>
    </source>
</evidence>
<dbReference type="Proteomes" id="UP000536685">
    <property type="component" value="Unassembled WGS sequence"/>
</dbReference>
<feature type="transmembrane region" description="Helical" evidence="1">
    <location>
        <begin position="33"/>
        <end position="55"/>
    </location>
</feature>
<dbReference type="RefSeq" id="WP_184234477.1">
    <property type="nucleotide sequence ID" value="NZ_JACHMJ010000001.1"/>
</dbReference>
<keyword evidence="1" id="KW-1133">Transmembrane helix</keyword>
<dbReference type="EMBL" id="JACHMJ010000001">
    <property type="protein sequence ID" value="MBB5842797.1"/>
    <property type="molecule type" value="Genomic_DNA"/>
</dbReference>
<evidence type="ECO:0000313" key="2">
    <source>
        <dbReference type="EMBL" id="MBB5842797.1"/>
    </source>
</evidence>
<feature type="transmembrane region" description="Helical" evidence="1">
    <location>
        <begin position="7"/>
        <end position="27"/>
    </location>
</feature>
<accession>A0A841AHT6</accession>
<dbReference type="SUPFAM" id="SSF48452">
    <property type="entry name" value="TPR-like"/>
    <property type="match status" value="1"/>
</dbReference>
<gene>
    <name evidence="2" type="ORF">HD599_001120</name>
</gene>
<comment type="caution">
    <text evidence="2">The sequence shown here is derived from an EMBL/GenBank/DDBJ whole genome shotgun (WGS) entry which is preliminary data.</text>
</comment>
<dbReference type="Gene3D" id="1.25.40.10">
    <property type="entry name" value="Tetratricopeptide repeat domain"/>
    <property type="match status" value="1"/>
</dbReference>
<keyword evidence="1" id="KW-0472">Membrane</keyword>
<name>A0A841AHT6_9MICO</name>
<proteinExistence type="predicted"/>
<dbReference type="AlphaFoldDB" id="A0A841AHT6"/>
<reference evidence="2 3" key="1">
    <citation type="submission" date="2020-08" db="EMBL/GenBank/DDBJ databases">
        <title>Sequencing the genomes of 1000 actinobacteria strains.</title>
        <authorList>
            <person name="Klenk H.-P."/>
        </authorList>
    </citation>
    <scope>NUCLEOTIDE SEQUENCE [LARGE SCALE GENOMIC DNA]</scope>
    <source>
        <strain evidence="2 3">DSM 105784</strain>
    </source>
</reference>
<dbReference type="InterPro" id="IPR011990">
    <property type="entry name" value="TPR-like_helical_dom_sf"/>
</dbReference>
<keyword evidence="3" id="KW-1185">Reference proteome</keyword>